<dbReference type="EMBL" id="LR796233">
    <property type="protein sequence ID" value="CAB4129141.1"/>
    <property type="molecule type" value="Genomic_DNA"/>
</dbReference>
<sequence length="94" mass="10805">MSKEEDKIKHSNRIHRAWTAVKKQLGIIKSHKNFGDASKRIDEAQPHRLAKKHAMDCGQAHCTLCGNPRHNKRTKGADKLTVQERRNNQKAKDE</sequence>
<reference evidence="2" key="1">
    <citation type="submission" date="2020-04" db="EMBL/GenBank/DDBJ databases">
        <authorList>
            <person name="Chiriac C."/>
            <person name="Salcher M."/>
            <person name="Ghai R."/>
            <person name="Kavagutti S V."/>
        </authorList>
    </citation>
    <scope>NUCLEOTIDE SEQUENCE</scope>
</reference>
<accession>A0A6J5L4B1</accession>
<evidence type="ECO:0000313" key="2">
    <source>
        <dbReference type="EMBL" id="CAB4129141.1"/>
    </source>
</evidence>
<gene>
    <name evidence="2" type="ORF">UFOVP112_239</name>
</gene>
<name>A0A6J5L4B1_9CAUD</name>
<feature type="region of interest" description="Disordered" evidence="1">
    <location>
        <begin position="63"/>
        <end position="94"/>
    </location>
</feature>
<organism evidence="2">
    <name type="scientific">uncultured Caudovirales phage</name>
    <dbReference type="NCBI Taxonomy" id="2100421"/>
    <lineage>
        <taxon>Viruses</taxon>
        <taxon>Duplodnaviria</taxon>
        <taxon>Heunggongvirae</taxon>
        <taxon>Uroviricota</taxon>
        <taxon>Caudoviricetes</taxon>
        <taxon>Peduoviridae</taxon>
        <taxon>Maltschvirus</taxon>
        <taxon>Maltschvirus maltsch</taxon>
    </lineage>
</organism>
<protein>
    <submittedName>
        <fullName evidence="2">Uncharacterized protein</fullName>
    </submittedName>
</protein>
<proteinExistence type="predicted"/>
<evidence type="ECO:0000256" key="1">
    <source>
        <dbReference type="SAM" id="MobiDB-lite"/>
    </source>
</evidence>
<feature type="compositionally biased region" description="Basic and acidic residues" evidence="1">
    <location>
        <begin position="75"/>
        <end position="94"/>
    </location>
</feature>